<dbReference type="Gene3D" id="3.40.50.150">
    <property type="entry name" value="Vaccinia Virus protein VP39"/>
    <property type="match status" value="1"/>
</dbReference>
<evidence type="ECO:0000256" key="4">
    <source>
        <dbReference type="ARBA" id="ARBA00022679"/>
    </source>
</evidence>
<dbReference type="PRINTS" id="PR00507">
    <property type="entry name" value="N12N6MTFRASE"/>
</dbReference>
<dbReference type="EMBL" id="VDDA01000021">
    <property type="protein sequence ID" value="TNC08785.1"/>
    <property type="molecule type" value="Genomic_DNA"/>
</dbReference>
<dbReference type="SUPFAM" id="SSF53335">
    <property type="entry name" value="S-adenosyl-L-methionine-dependent methyltransferases"/>
    <property type="match status" value="1"/>
</dbReference>
<keyword evidence="10" id="KW-1185">Reference proteome</keyword>
<protein>
    <recommendedName>
        <fullName evidence="2">site-specific DNA-methyltransferase (adenine-specific)</fullName>
        <ecNumber evidence="2">2.1.1.72</ecNumber>
    </recommendedName>
</protein>
<dbReference type="EC" id="2.1.1.72" evidence="2"/>
<dbReference type="Pfam" id="PF02384">
    <property type="entry name" value="N6_Mtase"/>
    <property type="match status" value="1"/>
</dbReference>
<gene>
    <name evidence="9" type="ORF">FF100_28535</name>
</gene>
<sequence length="1015" mass="111686">MSPSPLNRVLEATGYLQNGVPAHGVRLGSDARRDRRGRSFVPDALWQGTSSLTVYFKYGGAQVDEAEIEDWRRQIWNEGFAPLLWVVSPQRVELYNGFGRPVSRDEASRHRLRTFTTIERELQELDELAGRLAMETGQFWLRPGTVNRKTSVDEQLLSDLAALERDLIRAGLNRATAQGLIGRSIFSQYLIDRKIVGPARLAAECGAGTLSAALRDPVATERLFAFLAGTFNGDMFPQSAATENLSERHLSRVADFLEAVDPETGQLTFFPYQFDVIPVELISSIYEQFAHSKAGAAADGALAADEIAPPLEVEDAPDEQADAASDAVTAAQARRRGVHYTRLPVVSLILDEVMNDITGKETIIDLTCGSGVFLVEALRRLVARKGGEIPTRELIRSTLYNQVYGVDISDAAIRVAAFSLYLAALELDPDPQPPEALRFKHLIGRTLLVGDARDIESKPEGSSLLDETGERRRFDIIVGNPPWTFRGKKGTEDRRTRSRPGAPRQPRGEGLDFVLRAAEFGHEQSRYGIVLSAMPFFAGSKTGAAAARHVVQRLAPATLVNLAAHTKWLFPTAKMPAVVLLARHRPQDPDQFTVVNVPWSPSAERSYTFEIAPGDVTVVPLASWERDPERLKTAAFGRGRDMLLLDELRTRFSDLDAWLASVGSVWRDGLILGKPHQRTRDATHLQGLEVLSTKDLAPFLVPTGLPTFEHPTAQWPRARETYRGPILLIKEFLRAGPRPVAAVVDRDLVYMDAYFGASVDKAHRESAHLIAAVLSSALASWFFFMTAAEFGIWKRRLLTNDVGLLPLPDPGGASQTEAGQRLLSLEGNFRANGVDPQRWDALDEAVFDLYGLDPTDRIVVRDGLTRAGWQWAGGRELAAGPAEVERDLTPYADAFLSGTGAWLQAMPDQRMRAEIMNLANGAPLRVIRFVLEEGSSPSTVEVLPVEGELSALLDRIGQRLHVRLGSALIGERELRVHGADEVVIIKPASRRFWMPATALEDADAVIAESFAGDVA</sequence>
<comment type="catalytic activity">
    <reaction evidence="6">
        <text>a 2'-deoxyadenosine in DNA + S-adenosyl-L-methionine = an N(6)-methyl-2'-deoxyadenosine in DNA + S-adenosyl-L-homocysteine + H(+)</text>
        <dbReference type="Rhea" id="RHEA:15197"/>
        <dbReference type="Rhea" id="RHEA-COMP:12418"/>
        <dbReference type="Rhea" id="RHEA-COMP:12419"/>
        <dbReference type="ChEBI" id="CHEBI:15378"/>
        <dbReference type="ChEBI" id="CHEBI:57856"/>
        <dbReference type="ChEBI" id="CHEBI:59789"/>
        <dbReference type="ChEBI" id="CHEBI:90615"/>
        <dbReference type="ChEBI" id="CHEBI:90616"/>
        <dbReference type="EC" id="2.1.1.72"/>
    </reaction>
</comment>
<evidence type="ECO:0000256" key="5">
    <source>
        <dbReference type="ARBA" id="ARBA00022747"/>
    </source>
</evidence>
<dbReference type="GO" id="GO:0009007">
    <property type="term" value="F:site-specific DNA-methyltransferase (adenine-specific) activity"/>
    <property type="evidence" value="ECO:0007669"/>
    <property type="project" value="UniProtKB-EC"/>
</dbReference>
<keyword evidence="4 9" id="KW-0808">Transferase</keyword>
<dbReference type="InterPro" id="IPR029063">
    <property type="entry name" value="SAM-dependent_MTases_sf"/>
</dbReference>
<dbReference type="PANTHER" id="PTHR33841">
    <property type="entry name" value="DNA METHYLTRANSFERASE YEEA-RELATED"/>
    <property type="match status" value="1"/>
</dbReference>
<evidence type="ECO:0000259" key="8">
    <source>
        <dbReference type="Pfam" id="PF02384"/>
    </source>
</evidence>
<dbReference type="Proteomes" id="UP000305267">
    <property type="component" value="Unassembled WGS sequence"/>
</dbReference>
<reference evidence="9 10" key="1">
    <citation type="submission" date="2019-06" db="EMBL/GenBank/DDBJ databases">
        <title>Genome of Methylobacterium sp. 17Sr1-39.</title>
        <authorList>
            <person name="Seo T."/>
        </authorList>
    </citation>
    <scope>NUCLEOTIDE SEQUENCE [LARGE SCALE GENOMIC DNA]</scope>
    <source>
        <strain evidence="9 10">17Sr1-39</strain>
    </source>
</reference>
<evidence type="ECO:0000256" key="1">
    <source>
        <dbReference type="ARBA" id="ARBA00006594"/>
    </source>
</evidence>
<dbReference type="InterPro" id="IPR050953">
    <property type="entry name" value="N4_N6_ade-DNA_methylase"/>
</dbReference>
<organism evidence="9 10">
    <name type="scientific">Methylobacterium terricola</name>
    <dbReference type="NCBI Taxonomy" id="2583531"/>
    <lineage>
        <taxon>Bacteria</taxon>
        <taxon>Pseudomonadati</taxon>
        <taxon>Pseudomonadota</taxon>
        <taxon>Alphaproteobacteria</taxon>
        <taxon>Hyphomicrobiales</taxon>
        <taxon>Methylobacteriaceae</taxon>
        <taxon>Methylobacterium</taxon>
    </lineage>
</organism>
<name>A0A5C4L8V7_9HYPH</name>
<evidence type="ECO:0000313" key="9">
    <source>
        <dbReference type="EMBL" id="TNC08785.1"/>
    </source>
</evidence>
<evidence type="ECO:0000256" key="3">
    <source>
        <dbReference type="ARBA" id="ARBA00022603"/>
    </source>
</evidence>
<dbReference type="InterPro" id="IPR003356">
    <property type="entry name" value="DNA_methylase_A-5"/>
</dbReference>
<dbReference type="OrthoDB" id="9806213at2"/>
<comment type="caution">
    <text evidence="9">The sequence shown here is derived from an EMBL/GenBank/DDBJ whole genome shotgun (WGS) entry which is preliminary data.</text>
</comment>
<keyword evidence="5" id="KW-0680">Restriction system</keyword>
<evidence type="ECO:0000256" key="7">
    <source>
        <dbReference type="SAM" id="MobiDB-lite"/>
    </source>
</evidence>
<dbReference type="RefSeq" id="WP_139039143.1">
    <property type="nucleotide sequence ID" value="NZ_VDDA01000021.1"/>
</dbReference>
<dbReference type="PROSITE" id="PS00092">
    <property type="entry name" value="N6_MTASE"/>
    <property type="match status" value="1"/>
</dbReference>
<keyword evidence="3 9" id="KW-0489">Methyltransferase</keyword>
<dbReference type="AlphaFoldDB" id="A0A5C4L8V7"/>
<dbReference type="CDD" id="cd02440">
    <property type="entry name" value="AdoMet_MTases"/>
    <property type="match status" value="1"/>
</dbReference>
<dbReference type="PANTHER" id="PTHR33841:SF1">
    <property type="entry name" value="DNA METHYLTRANSFERASE A"/>
    <property type="match status" value="1"/>
</dbReference>
<accession>A0A5C4L8V7</accession>
<feature type="region of interest" description="Disordered" evidence="7">
    <location>
        <begin position="484"/>
        <end position="508"/>
    </location>
</feature>
<dbReference type="InterPro" id="IPR002052">
    <property type="entry name" value="DNA_methylase_N6_adenine_CS"/>
</dbReference>
<evidence type="ECO:0000313" key="10">
    <source>
        <dbReference type="Proteomes" id="UP000305267"/>
    </source>
</evidence>
<dbReference type="GO" id="GO:0032259">
    <property type="term" value="P:methylation"/>
    <property type="evidence" value="ECO:0007669"/>
    <property type="project" value="UniProtKB-KW"/>
</dbReference>
<feature type="domain" description="DNA methylase adenine-specific" evidence="8">
    <location>
        <begin position="330"/>
        <end position="595"/>
    </location>
</feature>
<evidence type="ECO:0000256" key="6">
    <source>
        <dbReference type="ARBA" id="ARBA00047942"/>
    </source>
</evidence>
<evidence type="ECO:0000256" key="2">
    <source>
        <dbReference type="ARBA" id="ARBA00011900"/>
    </source>
</evidence>
<dbReference type="GO" id="GO:0008170">
    <property type="term" value="F:N-methyltransferase activity"/>
    <property type="evidence" value="ECO:0007669"/>
    <property type="project" value="InterPro"/>
</dbReference>
<comment type="similarity">
    <text evidence="1">Belongs to the N(4)/N(6)-methyltransferase family.</text>
</comment>
<proteinExistence type="inferred from homology"/>
<dbReference type="GO" id="GO:0009307">
    <property type="term" value="P:DNA restriction-modification system"/>
    <property type="evidence" value="ECO:0007669"/>
    <property type="project" value="UniProtKB-KW"/>
</dbReference>
<dbReference type="GO" id="GO:0003677">
    <property type="term" value="F:DNA binding"/>
    <property type="evidence" value="ECO:0007669"/>
    <property type="project" value="InterPro"/>
</dbReference>